<organism evidence="1 2">
    <name type="scientific">Polyplax serrata</name>
    <name type="common">Common mouse louse</name>
    <dbReference type="NCBI Taxonomy" id="468196"/>
    <lineage>
        <taxon>Eukaryota</taxon>
        <taxon>Metazoa</taxon>
        <taxon>Ecdysozoa</taxon>
        <taxon>Arthropoda</taxon>
        <taxon>Hexapoda</taxon>
        <taxon>Insecta</taxon>
        <taxon>Pterygota</taxon>
        <taxon>Neoptera</taxon>
        <taxon>Paraneoptera</taxon>
        <taxon>Psocodea</taxon>
        <taxon>Troctomorpha</taxon>
        <taxon>Phthiraptera</taxon>
        <taxon>Anoplura</taxon>
        <taxon>Polyplacidae</taxon>
        <taxon>Polyplax</taxon>
    </lineage>
</organism>
<dbReference type="Proteomes" id="UP001372834">
    <property type="component" value="Unassembled WGS sequence"/>
</dbReference>
<proteinExistence type="predicted"/>
<gene>
    <name evidence="1" type="ORF">RUM43_003928</name>
</gene>
<name>A0AAN8PNJ2_POLSC</name>
<evidence type="ECO:0000313" key="2">
    <source>
        <dbReference type="Proteomes" id="UP001372834"/>
    </source>
</evidence>
<reference evidence="1 2" key="1">
    <citation type="submission" date="2023-10" db="EMBL/GenBank/DDBJ databases">
        <title>Genomes of two closely related lineages of the louse Polyplax serrata with different host specificities.</title>
        <authorList>
            <person name="Martinu J."/>
            <person name="Tarabai H."/>
            <person name="Stefka J."/>
            <person name="Hypsa V."/>
        </authorList>
    </citation>
    <scope>NUCLEOTIDE SEQUENCE [LARGE SCALE GENOMIC DNA]</scope>
    <source>
        <strain evidence="1">HR10_N</strain>
    </source>
</reference>
<dbReference type="AlphaFoldDB" id="A0AAN8PNJ2"/>
<sequence length="73" mass="9041">MVKKKANWFLMIMSERGLQRSRERERRRGEGCFLEVGRECKYKKKKKKVNDEKKKFMEINKSIKKFKNRSRKK</sequence>
<comment type="caution">
    <text evidence="1">The sequence shown here is derived from an EMBL/GenBank/DDBJ whole genome shotgun (WGS) entry which is preliminary data.</text>
</comment>
<dbReference type="EMBL" id="JAWJWE010000002">
    <property type="protein sequence ID" value="KAK6642426.1"/>
    <property type="molecule type" value="Genomic_DNA"/>
</dbReference>
<accession>A0AAN8PNJ2</accession>
<evidence type="ECO:0000313" key="1">
    <source>
        <dbReference type="EMBL" id="KAK6642426.1"/>
    </source>
</evidence>
<protein>
    <submittedName>
        <fullName evidence="1">Uncharacterized protein</fullName>
    </submittedName>
</protein>